<feature type="signal peptide" evidence="2">
    <location>
        <begin position="1"/>
        <end position="20"/>
    </location>
</feature>
<keyword evidence="2" id="KW-0732">Signal</keyword>
<feature type="compositionally biased region" description="Acidic residues" evidence="1">
    <location>
        <begin position="43"/>
        <end position="56"/>
    </location>
</feature>
<protein>
    <recommendedName>
        <fullName evidence="5">Lipoprotein</fullName>
    </recommendedName>
</protein>
<feature type="region of interest" description="Disordered" evidence="1">
    <location>
        <begin position="33"/>
        <end position="58"/>
    </location>
</feature>
<dbReference type="EMBL" id="JAUSTU010000034">
    <property type="protein sequence ID" value="MDQ0157683.1"/>
    <property type="molecule type" value="Genomic_DNA"/>
</dbReference>
<evidence type="ECO:0000256" key="1">
    <source>
        <dbReference type="SAM" id="MobiDB-lite"/>
    </source>
</evidence>
<accession>A0ABT9V9T3</accession>
<evidence type="ECO:0000313" key="4">
    <source>
        <dbReference type="Proteomes" id="UP001231362"/>
    </source>
</evidence>
<name>A0ABT9V9T3_9BACL</name>
<organism evidence="3 4">
    <name type="scientific">Anoxybacillus andreesenii</name>
    <dbReference type="NCBI Taxonomy" id="1325932"/>
    <lineage>
        <taxon>Bacteria</taxon>
        <taxon>Bacillati</taxon>
        <taxon>Bacillota</taxon>
        <taxon>Bacilli</taxon>
        <taxon>Bacillales</taxon>
        <taxon>Anoxybacillaceae</taxon>
        <taxon>Anoxybacillus</taxon>
    </lineage>
</organism>
<evidence type="ECO:0008006" key="5">
    <source>
        <dbReference type="Google" id="ProtNLM"/>
    </source>
</evidence>
<keyword evidence="4" id="KW-1185">Reference proteome</keyword>
<sequence length="323" mass="37016">MKRYLFLLFLVAVFSLYGCGQDDSVVKEKEGLTIKDEERKDPDQEEKEEQGEQVSDEMDRSHFKSAYFDLELMLDKEAMAALKIDESKSQVCFSLEDNTLLMQSLEIGCVDYLAQPVEEFREEALGGMHMLVKADSTGENTLAFRGLGENPYVTYKENEELLPEEELLIKSYHLLERSVIQTGFFNLNLYSNQELPKNLDSNEMVGIEISENMLKDLTSWYSSLKTAMDDGVDNNEWRRLIEKTSKQSNVEYPEIHQIPFPTVEIGANIANLIFEFQSLMMPEHYGDEYARIASENMILEIGNGLKVIEKQLDEIKNTYGDGA</sequence>
<reference evidence="3 4" key="1">
    <citation type="submission" date="2023-07" db="EMBL/GenBank/DDBJ databases">
        <title>Genomic Encyclopedia of Type Strains, Phase IV (KMG-IV): sequencing the most valuable type-strain genomes for metagenomic binning, comparative biology and taxonomic classification.</title>
        <authorList>
            <person name="Goeker M."/>
        </authorList>
    </citation>
    <scope>NUCLEOTIDE SEQUENCE [LARGE SCALE GENOMIC DNA]</scope>
    <source>
        <strain evidence="3 4">DSM 23948</strain>
    </source>
</reference>
<evidence type="ECO:0000256" key="2">
    <source>
        <dbReference type="SAM" id="SignalP"/>
    </source>
</evidence>
<feature type="chain" id="PRO_5045449348" description="Lipoprotein" evidence="2">
    <location>
        <begin position="21"/>
        <end position="323"/>
    </location>
</feature>
<dbReference type="RefSeq" id="WP_307152133.1">
    <property type="nucleotide sequence ID" value="NZ_JAUSTU010000034.1"/>
</dbReference>
<dbReference type="PROSITE" id="PS51257">
    <property type="entry name" value="PROKAR_LIPOPROTEIN"/>
    <property type="match status" value="1"/>
</dbReference>
<dbReference type="Proteomes" id="UP001231362">
    <property type="component" value="Unassembled WGS sequence"/>
</dbReference>
<proteinExistence type="predicted"/>
<comment type="caution">
    <text evidence="3">The sequence shown here is derived from an EMBL/GenBank/DDBJ whole genome shotgun (WGS) entry which is preliminary data.</text>
</comment>
<gene>
    <name evidence="3" type="ORF">J2S07_004030</name>
</gene>
<evidence type="ECO:0000313" key="3">
    <source>
        <dbReference type="EMBL" id="MDQ0157683.1"/>
    </source>
</evidence>
<feature type="compositionally biased region" description="Basic and acidic residues" evidence="1">
    <location>
        <begin position="33"/>
        <end position="42"/>
    </location>
</feature>